<evidence type="ECO:0000256" key="1">
    <source>
        <dbReference type="ARBA" id="ARBA00000085"/>
    </source>
</evidence>
<dbReference type="SMART" id="SM00387">
    <property type="entry name" value="HATPase_c"/>
    <property type="match status" value="1"/>
</dbReference>
<feature type="transmembrane region" description="Helical" evidence="9">
    <location>
        <begin position="134"/>
        <end position="160"/>
    </location>
</feature>
<evidence type="ECO:0000256" key="6">
    <source>
        <dbReference type="ARBA" id="ARBA00022777"/>
    </source>
</evidence>
<evidence type="ECO:0000259" key="10">
    <source>
        <dbReference type="SMART" id="SM00387"/>
    </source>
</evidence>
<dbReference type="PANTHER" id="PTHR24421">
    <property type="entry name" value="NITRATE/NITRITE SENSOR PROTEIN NARX-RELATED"/>
    <property type="match status" value="1"/>
</dbReference>
<dbReference type="EMBL" id="JAEACQ010000175">
    <property type="protein sequence ID" value="MBL7628176.1"/>
    <property type="molecule type" value="Genomic_DNA"/>
</dbReference>
<feature type="transmembrane region" description="Helical" evidence="9">
    <location>
        <begin position="208"/>
        <end position="229"/>
    </location>
</feature>
<feature type="transmembrane region" description="Helical" evidence="9">
    <location>
        <begin position="60"/>
        <end position="79"/>
    </location>
</feature>
<evidence type="ECO:0000256" key="9">
    <source>
        <dbReference type="SAM" id="Phobius"/>
    </source>
</evidence>
<feature type="transmembrane region" description="Helical" evidence="9">
    <location>
        <begin position="34"/>
        <end position="54"/>
    </location>
</feature>
<evidence type="ECO:0000313" key="12">
    <source>
        <dbReference type="Proteomes" id="UP000604475"/>
    </source>
</evidence>
<evidence type="ECO:0000256" key="2">
    <source>
        <dbReference type="ARBA" id="ARBA00012438"/>
    </source>
</evidence>
<dbReference type="InterPro" id="IPR003594">
    <property type="entry name" value="HATPase_dom"/>
</dbReference>
<dbReference type="InterPro" id="IPR050482">
    <property type="entry name" value="Sensor_HK_TwoCompSys"/>
</dbReference>
<evidence type="ECO:0000256" key="4">
    <source>
        <dbReference type="ARBA" id="ARBA00022679"/>
    </source>
</evidence>
<dbReference type="GO" id="GO:0016020">
    <property type="term" value="C:membrane"/>
    <property type="evidence" value="ECO:0007669"/>
    <property type="project" value="InterPro"/>
</dbReference>
<dbReference type="GO" id="GO:0005524">
    <property type="term" value="F:ATP binding"/>
    <property type="evidence" value="ECO:0007669"/>
    <property type="project" value="UniProtKB-KW"/>
</dbReference>
<dbReference type="Gene3D" id="1.20.5.1930">
    <property type="match status" value="1"/>
</dbReference>
<dbReference type="Proteomes" id="UP000604475">
    <property type="component" value="Unassembled WGS sequence"/>
</dbReference>
<dbReference type="PANTHER" id="PTHR24421:SF10">
    <property type="entry name" value="NITRATE_NITRITE SENSOR PROTEIN NARQ"/>
    <property type="match status" value="1"/>
</dbReference>
<keyword evidence="4" id="KW-0808">Transferase</keyword>
<keyword evidence="9" id="KW-0812">Transmembrane</keyword>
<evidence type="ECO:0000256" key="3">
    <source>
        <dbReference type="ARBA" id="ARBA00022553"/>
    </source>
</evidence>
<proteinExistence type="predicted"/>
<evidence type="ECO:0000256" key="5">
    <source>
        <dbReference type="ARBA" id="ARBA00022741"/>
    </source>
</evidence>
<dbReference type="GO" id="GO:0046983">
    <property type="term" value="F:protein dimerization activity"/>
    <property type="evidence" value="ECO:0007669"/>
    <property type="project" value="InterPro"/>
</dbReference>
<dbReference type="Gene3D" id="3.30.565.10">
    <property type="entry name" value="Histidine kinase-like ATPase, C-terminal domain"/>
    <property type="match status" value="1"/>
</dbReference>
<dbReference type="InterPro" id="IPR011712">
    <property type="entry name" value="Sig_transdc_His_kin_sub3_dim/P"/>
</dbReference>
<dbReference type="AlphaFoldDB" id="A0A937RA00"/>
<keyword evidence="3" id="KW-0597">Phosphoprotein</keyword>
<feature type="domain" description="Histidine kinase/HSP90-like ATPase" evidence="10">
    <location>
        <begin position="374"/>
        <end position="464"/>
    </location>
</feature>
<organism evidence="11 12">
    <name type="scientific">Frankia nepalensis</name>
    <dbReference type="NCBI Taxonomy" id="1836974"/>
    <lineage>
        <taxon>Bacteria</taxon>
        <taxon>Bacillati</taxon>
        <taxon>Actinomycetota</taxon>
        <taxon>Actinomycetes</taxon>
        <taxon>Frankiales</taxon>
        <taxon>Frankiaceae</taxon>
        <taxon>Frankia</taxon>
    </lineage>
</organism>
<dbReference type="SUPFAM" id="SSF55874">
    <property type="entry name" value="ATPase domain of HSP90 chaperone/DNA topoisomerase II/histidine kinase"/>
    <property type="match status" value="1"/>
</dbReference>
<keyword evidence="9" id="KW-1133">Transmembrane helix</keyword>
<dbReference type="InterPro" id="IPR036890">
    <property type="entry name" value="HATPase_C_sf"/>
</dbReference>
<comment type="caution">
    <text evidence="11">The sequence shown here is derived from an EMBL/GenBank/DDBJ whole genome shotgun (WGS) entry which is preliminary data.</text>
</comment>
<accession>A0A937RA00</accession>
<keyword evidence="9" id="KW-0472">Membrane</keyword>
<dbReference type="Pfam" id="PF07730">
    <property type="entry name" value="HisKA_3"/>
    <property type="match status" value="1"/>
</dbReference>
<keyword evidence="7" id="KW-0067">ATP-binding</keyword>
<evidence type="ECO:0000313" key="11">
    <source>
        <dbReference type="EMBL" id="MBL7628176.1"/>
    </source>
</evidence>
<dbReference type="Pfam" id="PF13796">
    <property type="entry name" value="Sensor"/>
    <property type="match status" value="1"/>
</dbReference>
<keyword evidence="5" id="KW-0547">Nucleotide-binding</keyword>
<evidence type="ECO:0000256" key="8">
    <source>
        <dbReference type="ARBA" id="ARBA00023012"/>
    </source>
</evidence>
<name>A0A937RA00_9ACTN</name>
<keyword evidence="8" id="KW-0902">Two-component regulatory system</keyword>
<dbReference type="GO" id="GO:0000155">
    <property type="term" value="F:phosphorelay sensor kinase activity"/>
    <property type="evidence" value="ECO:0007669"/>
    <property type="project" value="InterPro"/>
</dbReference>
<reference evidence="11" key="1">
    <citation type="submission" date="2020-12" db="EMBL/GenBank/DDBJ databases">
        <title>Genomic characterization of non-nitrogen-fixing Frankia strains.</title>
        <authorList>
            <person name="Carlos-Shanley C."/>
            <person name="Guerra T."/>
            <person name="Hahn D."/>
        </authorList>
    </citation>
    <scope>NUCLEOTIDE SEQUENCE</scope>
    <source>
        <strain evidence="11">CN6</strain>
    </source>
</reference>
<dbReference type="RefSeq" id="WP_203005215.1">
    <property type="nucleotide sequence ID" value="NZ_JADWYV010000156.1"/>
</dbReference>
<dbReference type="InterPro" id="IPR025828">
    <property type="entry name" value="Put_sensor_dom"/>
</dbReference>
<sequence>MRRLPAGARRLLGTARRAAGAAGRATVSRRTWAGTAYVVISLPLAVVEFLFAAVSLLLGAALSVTFLGLPLLAASGRAVRALGTGHRRLAGALLGERVAPPAPFQPGRGLFGWLQSALADAASWRARAYLALKLPLAVLGCYLVAACWVQGLLCLTYPVWWSLSEPGQAADHTLLHLDSWIFRAGSPPAGPLDHRLAMRVGEHCLDSWPAALVVSLGGLLALLAVPWVVRALTWADLATIRGLLGPTTASRVRLLETARAQVVDDAASTLRRIERDLHDGTQARLATLAMTLGQAKEKLEHRPGVPFDPPGALALVDTAHRQAKEALEEVRDIARGIHPPALDVGLDAALATLVARSAVPAVFESDLPDRPSRAIETIAYFSAAELLANVARHSRAAHAAVSVSSRGGRLVLRVHDDGVGSARLGGGSGLSGLAERARAVDGRLELTSPPGGPTEVTVHLPLHA</sequence>
<dbReference type="Pfam" id="PF02518">
    <property type="entry name" value="HATPase_c"/>
    <property type="match status" value="1"/>
</dbReference>
<dbReference type="EC" id="2.7.13.3" evidence="2"/>
<evidence type="ECO:0000256" key="7">
    <source>
        <dbReference type="ARBA" id="ARBA00022840"/>
    </source>
</evidence>
<keyword evidence="6" id="KW-0418">Kinase</keyword>
<keyword evidence="12" id="KW-1185">Reference proteome</keyword>
<protein>
    <recommendedName>
        <fullName evidence="2">histidine kinase</fullName>
        <ecNumber evidence="2">2.7.13.3</ecNumber>
    </recommendedName>
</protein>
<gene>
    <name evidence="11" type="ORF">I7412_13660</name>
</gene>
<comment type="catalytic activity">
    <reaction evidence="1">
        <text>ATP + protein L-histidine = ADP + protein N-phospho-L-histidine.</text>
        <dbReference type="EC" id="2.7.13.3"/>
    </reaction>
</comment>